<evidence type="ECO:0000313" key="2">
    <source>
        <dbReference type="Proteomes" id="UP000241890"/>
    </source>
</evidence>
<dbReference type="SUPFAM" id="SSF55945">
    <property type="entry name" value="TATA-box binding protein-like"/>
    <property type="match status" value="1"/>
</dbReference>
<dbReference type="AlphaFoldDB" id="A0A2R5GFV0"/>
<organism evidence="1 2">
    <name type="scientific">Hondaea fermentalgiana</name>
    <dbReference type="NCBI Taxonomy" id="2315210"/>
    <lineage>
        <taxon>Eukaryota</taxon>
        <taxon>Sar</taxon>
        <taxon>Stramenopiles</taxon>
        <taxon>Bigyra</taxon>
        <taxon>Labyrinthulomycetes</taxon>
        <taxon>Thraustochytrida</taxon>
        <taxon>Thraustochytriidae</taxon>
        <taxon>Hondaea</taxon>
    </lineage>
</organism>
<keyword evidence="2" id="KW-1185">Reference proteome</keyword>
<evidence type="ECO:0008006" key="3">
    <source>
        <dbReference type="Google" id="ProtNLM"/>
    </source>
</evidence>
<protein>
    <recommendedName>
        <fullName evidence="3">TATA-box-binding protein</fullName>
    </recommendedName>
</protein>
<dbReference type="InterPro" id="IPR012295">
    <property type="entry name" value="TBP_dom_sf"/>
</dbReference>
<reference evidence="1 2" key="1">
    <citation type="submission" date="2017-12" db="EMBL/GenBank/DDBJ databases">
        <title>Sequencing, de novo assembly and annotation of complete genome of a new Thraustochytrid species, strain FCC1311.</title>
        <authorList>
            <person name="Sedici K."/>
            <person name="Godart F."/>
            <person name="Aiese Cigliano R."/>
            <person name="Sanseverino W."/>
            <person name="Barakat M."/>
            <person name="Ortet P."/>
            <person name="Marechal E."/>
            <person name="Cagnac O."/>
            <person name="Amato A."/>
        </authorList>
    </citation>
    <scope>NUCLEOTIDE SEQUENCE [LARGE SCALE GENOMIC DNA]</scope>
</reference>
<dbReference type="Proteomes" id="UP000241890">
    <property type="component" value="Unassembled WGS sequence"/>
</dbReference>
<dbReference type="Gene3D" id="3.30.310.10">
    <property type="entry name" value="TATA-Binding Protein"/>
    <property type="match status" value="1"/>
</dbReference>
<name>A0A2R5GFV0_9STRA</name>
<proteinExistence type="predicted"/>
<dbReference type="InParanoid" id="A0A2R5GFV0"/>
<dbReference type="EMBL" id="BEYU01000066">
    <property type="protein sequence ID" value="GBG29802.1"/>
    <property type="molecule type" value="Genomic_DNA"/>
</dbReference>
<gene>
    <name evidence="1" type="ORF">FCC1311_060222</name>
</gene>
<sequence>MELESFITNKAMSVHLNMSFDLEHFAATHDNCVIKSSCPWRCTFYSRGYTMNMYQSGYFILFTRSMDEADVRREMVRLFGIEPVSVVLRNLVVKFYHPGPIVLEVLYDALSGKTVHDFFQSGCAKGGAVPLVIMDKQTFSALRLRPFPRTRITLSVFSSGAIGVAGLKSDEDLARTREYICDTLIPLYARASA</sequence>
<accession>A0A2R5GFV0</accession>
<evidence type="ECO:0000313" key="1">
    <source>
        <dbReference type="EMBL" id="GBG29802.1"/>
    </source>
</evidence>
<comment type="caution">
    <text evidence="1">The sequence shown here is derived from an EMBL/GenBank/DDBJ whole genome shotgun (WGS) entry which is preliminary data.</text>
</comment>